<accession>A0A9D4DVD7</accession>
<proteinExistence type="predicted"/>
<protein>
    <submittedName>
        <fullName evidence="1">Uncharacterized protein</fullName>
    </submittedName>
</protein>
<organism evidence="1 2">
    <name type="scientific">Dreissena polymorpha</name>
    <name type="common">Zebra mussel</name>
    <name type="synonym">Mytilus polymorpha</name>
    <dbReference type="NCBI Taxonomy" id="45954"/>
    <lineage>
        <taxon>Eukaryota</taxon>
        <taxon>Metazoa</taxon>
        <taxon>Spiralia</taxon>
        <taxon>Lophotrochozoa</taxon>
        <taxon>Mollusca</taxon>
        <taxon>Bivalvia</taxon>
        <taxon>Autobranchia</taxon>
        <taxon>Heteroconchia</taxon>
        <taxon>Euheterodonta</taxon>
        <taxon>Imparidentia</taxon>
        <taxon>Neoheterodontei</taxon>
        <taxon>Myida</taxon>
        <taxon>Dreissenoidea</taxon>
        <taxon>Dreissenidae</taxon>
        <taxon>Dreissena</taxon>
    </lineage>
</organism>
<dbReference type="AlphaFoldDB" id="A0A9D4DVD7"/>
<name>A0A9D4DVD7_DREPO</name>
<reference evidence="1" key="2">
    <citation type="submission" date="2020-11" db="EMBL/GenBank/DDBJ databases">
        <authorList>
            <person name="McCartney M.A."/>
            <person name="Auch B."/>
            <person name="Kono T."/>
            <person name="Mallez S."/>
            <person name="Becker A."/>
            <person name="Gohl D.M."/>
            <person name="Silverstein K.A.T."/>
            <person name="Koren S."/>
            <person name="Bechman K.B."/>
            <person name="Herman A."/>
            <person name="Abrahante J.E."/>
            <person name="Garbe J."/>
        </authorList>
    </citation>
    <scope>NUCLEOTIDE SEQUENCE</scope>
    <source>
        <strain evidence="1">Duluth1</strain>
        <tissue evidence="1">Whole animal</tissue>
    </source>
</reference>
<evidence type="ECO:0000313" key="1">
    <source>
        <dbReference type="EMBL" id="KAH3754669.1"/>
    </source>
</evidence>
<keyword evidence="2" id="KW-1185">Reference proteome</keyword>
<comment type="caution">
    <text evidence="1">The sequence shown here is derived from an EMBL/GenBank/DDBJ whole genome shotgun (WGS) entry which is preliminary data.</text>
</comment>
<dbReference type="Proteomes" id="UP000828390">
    <property type="component" value="Unassembled WGS sequence"/>
</dbReference>
<evidence type="ECO:0000313" key="2">
    <source>
        <dbReference type="Proteomes" id="UP000828390"/>
    </source>
</evidence>
<sequence length="314" mass="35122">MWEYIKCNNNIIQKHDVILCLGSYGLRVAETAASLWLQQVGLFDKPEAKVFEDRAAEIGGASCPDIYCSLFNIGYPSGFSVMRFVTLLLAFNKRCVFTKTCCDVNLNIDHGTIGCLMSTTKDDTTQKAKKMFNIIDKCPQDVKDTVHGETPLEHATLADLVPVWSPSRRRIYRSQYVSRCHNVSDGQIWPDAISCRLSETDKSTQSASESIDDPLVSVAKCKLVMCPAGFDRYDGECVIRNNIQLETVDSQNSLVGSHCFFPNLALCEQIDLEESDISFLAPSVILVGDTVLSRHEFLKYIAKDGHTRYLSVHQ</sequence>
<gene>
    <name evidence="1" type="ORF">DPMN_189350</name>
</gene>
<reference evidence="1" key="1">
    <citation type="journal article" date="2019" name="bioRxiv">
        <title>The Genome of the Zebra Mussel, Dreissena polymorpha: A Resource for Invasive Species Research.</title>
        <authorList>
            <person name="McCartney M.A."/>
            <person name="Auch B."/>
            <person name="Kono T."/>
            <person name="Mallez S."/>
            <person name="Zhang Y."/>
            <person name="Obille A."/>
            <person name="Becker A."/>
            <person name="Abrahante J.E."/>
            <person name="Garbe J."/>
            <person name="Badalamenti J.P."/>
            <person name="Herman A."/>
            <person name="Mangelson H."/>
            <person name="Liachko I."/>
            <person name="Sullivan S."/>
            <person name="Sone E.D."/>
            <person name="Koren S."/>
            <person name="Silverstein K.A.T."/>
            <person name="Beckman K.B."/>
            <person name="Gohl D.M."/>
        </authorList>
    </citation>
    <scope>NUCLEOTIDE SEQUENCE</scope>
    <source>
        <strain evidence="1">Duluth1</strain>
        <tissue evidence="1">Whole animal</tissue>
    </source>
</reference>
<dbReference type="EMBL" id="JAIWYP010000010">
    <property type="protein sequence ID" value="KAH3754669.1"/>
    <property type="molecule type" value="Genomic_DNA"/>
</dbReference>